<dbReference type="EMBL" id="JAAIKR010000004">
    <property type="protein sequence ID" value="MBR9727684.1"/>
    <property type="molecule type" value="Genomic_DNA"/>
</dbReference>
<evidence type="ECO:0000256" key="2">
    <source>
        <dbReference type="ARBA" id="ARBA00021975"/>
    </source>
</evidence>
<feature type="domain" description="MutL C-terminal dimerisation" evidence="6">
    <location>
        <begin position="501"/>
        <end position="630"/>
    </location>
</feature>
<dbReference type="PANTHER" id="PTHR10073:SF12">
    <property type="entry name" value="DNA MISMATCH REPAIR PROTEIN MLH1"/>
    <property type="match status" value="1"/>
</dbReference>
<dbReference type="InterPro" id="IPR020568">
    <property type="entry name" value="Ribosomal_Su5_D2-typ_SF"/>
</dbReference>
<evidence type="ECO:0000256" key="4">
    <source>
        <dbReference type="ARBA" id="ARBA00023204"/>
    </source>
</evidence>
<reference evidence="8 9" key="1">
    <citation type="submission" date="2020-02" db="EMBL/GenBank/DDBJ databases">
        <title>Shewanella WXL01 sp. nov., a marine bacterium isolated from green algae in Luhuitou Fringing Reef (Northern South China Sea).</title>
        <authorList>
            <person name="Wang X."/>
        </authorList>
    </citation>
    <scope>NUCLEOTIDE SEQUENCE [LARGE SCALE GENOMIC DNA]</scope>
    <source>
        <strain evidence="8 9">MCCC 1A01895</strain>
    </source>
</reference>
<keyword evidence="3 5" id="KW-0227">DNA damage</keyword>
<keyword evidence="8" id="KW-0540">Nuclease</keyword>
<evidence type="ECO:0000313" key="8">
    <source>
        <dbReference type="EMBL" id="MBR9727684.1"/>
    </source>
</evidence>
<dbReference type="InterPro" id="IPR014721">
    <property type="entry name" value="Ribsml_uS5_D2-typ_fold_subgr"/>
</dbReference>
<dbReference type="Pfam" id="PF13589">
    <property type="entry name" value="HATPase_c_3"/>
    <property type="match status" value="1"/>
</dbReference>
<keyword evidence="9" id="KW-1185">Reference proteome</keyword>
<gene>
    <name evidence="5 8" type="primary">mutL</name>
    <name evidence="8" type="ORF">G3R48_06765</name>
</gene>
<dbReference type="GO" id="GO:0004519">
    <property type="term" value="F:endonuclease activity"/>
    <property type="evidence" value="ECO:0007669"/>
    <property type="project" value="UniProtKB-KW"/>
</dbReference>
<dbReference type="PANTHER" id="PTHR10073">
    <property type="entry name" value="DNA MISMATCH REPAIR PROTEIN MLH, PMS, MUTL"/>
    <property type="match status" value="1"/>
</dbReference>
<dbReference type="SUPFAM" id="SSF54211">
    <property type="entry name" value="Ribosomal protein S5 domain 2-like"/>
    <property type="match status" value="1"/>
</dbReference>
<feature type="domain" description="DNA mismatch repair protein S5" evidence="7">
    <location>
        <begin position="212"/>
        <end position="328"/>
    </location>
</feature>
<dbReference type="Pfam" id="PF08676">
    <property type="entry name" value="MutL_C"/>
    <property type="match status" value="1"/>
</dbReference>
<dbReference type="SUPFAM" id="SSF118116">
    <property type="entry name" value="DNA mismatch repair protein MutL"/>
    <property type="match status" value="1"/>
</dbReference>
<dbReference type="PROSITE" id="PS00058">
    <property type="entry name" value="DNA_MISMATCH_REPAIR_1"/>
    <property type="match status" value="1"/>
</dbReference>
<dbReference type="InterPro" id="IPR020667">
    <property type="entry name" value="DNA_mismatch_repair_MutL"/>
</dbReference>
<dbReference type="InterPro" id="IPR036890">
    <property type="entry name" value="HATPase_C_sf"/>
</dbReference>
<dbReference type="NCBIfam" id="NF000948">
    <property type="entry name" value="PRK00095.1-1"/>
    <property type="match status" value="1"/>
</dbReference>
<evidence type="ECO:0000259" key="7">
    <source>
        <dbReference type="SMART" id="SM01340"/>
    </source>
</evidence>
<dbReference type="Gene3D" id="3.30.1540.20">
    <property type="entry name" value="MutL, C-terminal domain, dimerisation subdomain"/>
    <property type="match status" value="1"/>
</dbReference>
<dbReference type="InterPro" id="IPR013507">
    <property type="entry name" value="DNA_mismatch_S5_2-like"/>
</dbReference>
<comment type="caution">
    <text evidence="8">The sequence shown here is derived from an EMBL/GenBank/DDBJ whole genome shotgun (WGS) entry which is preliminary data.</text>
</comment>
<evidence type="ECO:0000313" key="9">
    <source>
        <dbReference type="Proteomes" id="UP000811844"/>
    </source>
</evidence>
<organism evidence="8 9">
    <name type="scientific">Shewanella intestini</name>
    <dbReference type="NCBI Taxonomy" id="2017544"/>
    <lineage>
        <taxon>Bacteria</taxon>
        <taxon>Pseudomonadati</taxon>
        <taxon>Pseudomonadota</taxon>
        <taxon>Gammaproteobacteria</taxon>
        <taxon>Alteromonadales</taxon>
        <taxon>Shewanellaceae</taxon>
        <taxon>Shewanella</taxon>
    </lineage>
</organism>
<dbReference type="Gene3D" id="3.30.1370.100">
    <property type="entry name" value="MutL, C-terminal domain, regulatory subdomain"/>
    <property type="match status" value="1"/>
</dbReference>
<keyword evidence="4 5" id="KW-0234">DNA repair</keyword>
<evidence type="ECO:0000256" key="5">
    <source>
        <dbReference type="HAMAP-Rule" id="MF_00149"/>
    </source>
</evidence>
<dbReference type="SUPFAM" id="SSF55874">
    <property type="entry name" value="ATPase domain of HSP90 chaperone/DNA topoisomerase II/histidine kinase"/>
    <property type="match status" value="1"/>
</dbReference>
<dbReference type="CDD" id="cd16926">
    <property type="entry name" value="HATPase_MutL-MLH-PMS-like"/>
    <property type="match status" value="1"/>
</dbReference>
<evidence type="ECO:0000259" key="6">
    <source>
        <dbReference type="SMART" id="SM00853"/>
    </source>
</evidence>
<protein>
    <recommendedName>
        <fullName evidence="2 5">DNA mismatch repair protein MutL</fullName>
    </recommendedName>
</protein>
<accession>A0ABS5I0Y1</accession>
<comment type="function">
    <text evidence="5">This protein is involved in the repair of mismatches in DNA. It is required for dam-dependent methyl-directed DNA mismatch repair. May act as a 'molecular matchmaker', a protein that promotes the formation of a stable complex between two or more DNA-binding proteins in an ATP-dependent manner without itself being part of a final effector complex.</text>
</comment>
<dbReference type="InterPro" id="IPR042121">
    <property type="entry name" value="MutL_C_regsub"/>
</dbReference>
<comment type="similarity">
    <text evidence="1 5">Belongs to the DNA mismatch repair MutL/HexB family.</text>
</comment>
<dbReference type="HAMAP" id="MF_00149">
    <property type="entry name" value="DNA_mis_repair"/>
    <property type="match status" value="1"/>
</dbReference>
<dbReference type="SMART" id="SM01340">
    <property type="entry name" value="DNA_mis_repair"/>
    <property type="match status" value="1"/>
</dbReference>
<keyword evidence="8" id="KW-0255">Endonuclease</keyword>
<sequence>MAIEQLPPQLANQIAAGEVVERPASVVKELVENSLDAGATKIEIDIEKGGSKLIRIRDNGSGIAKEELTLALSRHATSKVHSLDDLEAILSFGFRGEALASVSSVSRLTLTSRTEKQSEAWQAFAEGSQMAVKIVPAAHPQGSTIEVADIFFNTPARRRFLKSDKTEFTHIDEWLKRIALARTEIQFVLSHNGKVVRKYRAANTEIQLQQRIAQVCGKSFAEQALTVACEHDGLSLSGYIQSPNDPVQTDTHYFYVNGRLVRDRLVNHAVKQAFNEFGYQLTPNFVLKLDLDPHQVDVNVHPAKHEVRFHQARYIHDYILQALQSVLAQITQPSVLAVDDGIDVSAEQYQVNASSYSDQVNDDKLGLSSHQALLEQGNSETVSKANSDEIKPIDRATLGPFNSHSPFGRMHIPSKQGGIQTSHFVTGQTCIPQSGFSDSAGKNTTNLAEVNNTNGAHNNRQPGQTIANVTPQAVQSYANLLSTPDYVAESDGQGDIPTKPPLLDGQYWVITFQAQLLLLDIKSVNQFIVKQQILAKLPTGLVSQPLLMPTSVAADPDWAAIISQRDNLLRKLGIEVTIRYQQLIIKKVPPYLRNAQLASVIPDFIQWITIEEPTDSALAQWLVEHNCQSLTDEEIMWQQYCLLDAASQAFILQQANSLPWQQWIKEQNCDDQH</sequence>
<keyword evidence="8" id="KW-0378">Hydrolase</keyword>
<dbReference type="Pfam" id="PF01119">
    <property type="entry name" value="DNA_mis_repair"/>
    <property type="match status" value="1"/>
</dbReference>
<dbReference type="InterPro" id="IPR042120">
    <property type="entry name" value="MutL_C_dimsub"/>
</dbReference>
<dbReference type="Proteomes" id="UP000811844">
    <property type="component" value="Unassembled WGS sequence"/>
</dbReference>
<dbReference type="InterPro" id="IPR014762">
    <property type="entry name" value="DNA_mismatch_repair_CS"/>
</dbReference>
<evidence type="ECO:0000256" key="1">
    <source>
        <dbReference type="ARBA" id="ARBA00006082"/>
    </source>
</evidence>
<dbReference type="InterPro" id="IPR038973">
    <property type="entry name" value="MutL/Mlh/Pms-like"/>
</dbReference>
<dbReference type="CDD" id="cd03482">
    <property type="entry name" value="MutL_Trans_MutL"/>
    <property type="match status" value="1"/>
</dbReference>
<dbReference type="SMART" id="SM00853">
    <property type="entry name" value="MutL_C"/>
    <property type="match status" value="1"/>
</dbReference>
<dbReference type="InterPro" id="IPR014790">
    <property type="entry name" value="MutL_C"/>
</dbReference>
<dbReference type="NCBIfam" id="TIGR00585">
    <property type="entry name" value="mutl"/>
    <property type="match status" value="1"/>
</dbReference>
<dbReference type="Gene3D" id="3.30.230.10">
    <property type="match status" value="1"/>
</dbReference>
<dbReference type="InterPro" id="IPR002099">
    <property type="entry name" value="MutL/Mlh/PMS"/>
</dbReference>
<dbReference type="InterPro" id="IPR037198">
    <property type="entry name" value="MutL_C_sf"/>
</dbReference>
<dbReference type="RefSeq" id="WP_153661657.1">
    <property type="nucleotide sequence ID" value="NZ_JAAIKR010000004.1"/>
</dbReference>
<name>A0ABS5I0Y1_9GAMM</name>
<dbReference type="Gene3D" id="3.30.565.10">
    <property type="entry name" value="Histidine kinase-like ATPase, C-terminal domain"/>
    <property type="match status" value="1"/>
</dbReference>
<proteinExistence type="inferred from homology"/>
<evidence type="ECO:0000256" key="3">
    <source>
        <dbReference type="ARBA" id="ARBA00022763"/>
    </source>
</evidence>